<geneLocation type="plasmid" evidence="2">
    <name>pUJ-1KPC</name>
</geneLocation>
<evidence type="ECO:0000313" key="2">
    <source>
        <dbReference type="EMBL" id="AVI43288.1"/>
    </source>
</evidence>
<feature type="compositionally biased region" description="Polar residues" evidence="1">
    <location>
        <begin position="8"/>
        <end position="18"/>
    </location>
</feature>
<sequence>MLFGRPTDPSQPASNDNPPQAFHLYTMRRAIEEKFILDVLKGYVPYKTAFNLSKQLEDSKRVSGKAAKRARTVDVIASHQCDPEGTVYR</sequence>
<feature type="region of interest" description="Disordered" evidence="1">
    <location>
        <begin position="1"/>
        <end position="20"/>
    </location>
</feature>
<name>A0A2P1BNN6_KLEPN</name>
<dbReference type="EMBL" id="MG700548">
    <property type="protein sequence ID" value="AVI43288.1"/>
    <property type="molecule type" value="Genomic_DNA"/>
</dbReference>
<accession>A0A2P1BNN6</accession>
<dbReference type="AlphaFoldDB" id="A0A2P1BNN6"/>
<organism evidence="2">
    <name type="scientific">Klebsiella pneumoniae</name>
    <dbReference type="NCBI Taxonomy" id="573"/>
    <lineage>
        <taxon>Bacteria</taxon>
        <taxon>Pseudomonadati</taxon>
        <taxon>Pseudomonadota</taxon>
        <taxon>Gammaproteobacteria</taxon>
        <taxon>Enterobacterales</taxon>
        <taxon>Enterobacteriaceae</taxon>
        <taxon>Klebsiella/Raoultella group</taxon>
        <taxon>Klebsiella</taxon>
        <taxon>Klebsiella pneumoniae complex</taxon>
    </lineage>
</organism>
<keyword evidence="2" id="KW-0614">Plasmid</keyword>
<reference evidence="2" key="1">
    <citation type="submission" date="2017-12" db="EMBL/GenBank/DDBJ databases">
        <title>Insights into the successfully spreading KPC-encoding IncII plasmids.</title>
        <authorList>
            <person name="Brandt C."/>
            <person name="Pletz M.W."/>
            <person name="Makarewicz O."/>
        </authorList>
    </citation>
    <scope>NUCLEOTIDE SEQUENCE</scope>
    <source>
        <strain evidence="2">UR15381</strain>
        <plasmid evidence="2">pUJ-1KPC</plasmid>
    </source>
</reference>
<proteinExistence type="predicted"/>
<evidence type="ECO:0000256" key="1">
    <source>
        <dbReference type="SAM" id="MobiDB-lite"/>
    </source>
</evidence>
<protein>
    <submittedName>
        <fullName evidence="2">Uncharacterized protein</fullName>
    </submittedName>
</protein>